<dbReference type="SMART" id="SM00343">
    <property type="entry name" value="ZnF_C2HC"/>
    <property type="match status" value="3"/>
</dbReference>
<evidence type="ECO:0000256" key="1">
    <source>
        <dbReference type="PROSITE-ProRule" id="PRU00047"/>
    </source>
</evidence>
<dbReference type="InterPro" id="IPR036875">
    <property type="entry name" value="Znf_CCHC_sf"/>
</dbReference>
<keyword evidence="1" id="KW-0863">Zinc-finger</keyword>
<keyword evidence="3" id="KW-0067">ATP-binding</keyword>
<evidence type="ECO:0000259" key="2">
    <source>
        <dbReference type="PROSITE" id="PS50158"/>
    </source>
</evidence>
<comment type="caution">
    <text evidence="3">The sequence shown here is derived from an EMBL/GenBank/DDBJ whole genome shotgun (WGS) entry which is preliminary data.</text>
</comment>
<dbReference type="GO" id="GO:0004386">
    <property type="term" value="F:helicase activity"/>
    <property type="evidence" value="ECO:0007669"/>
    <property type="project" value="UniProtKB-KW"/>
</dbReference>
<sequence length="248" mass="27151">MGNDSSKMGIDSSKMGIDKNIFESIREGRIIQMVLNEGIGAAAENFDIPKSEVNEIVLKAIKGHQNMITFHQNSTKKLHKRLDEKDPNVGRQLGGCYFCGETGHIARDCGCYKCGETGHLAKDCSSVGDDEGVGQPGGPTWVQKELHRAKDCSGVGCYKCSKVGHLGRDCGQHSIVMILSCFTTYDRIGMKYAILKSCFSEAPYKRGERCVRNVAVMTGYASQGTEPAPDEVWDCGRTSNLRLVIMLT</sequence>
<evidence type="ECO:0000313" key="3">
    <source>
        <dbReference type="EMBL" id="PWA38786.1"/>
    </source>
</evidence>
<organism evidence="3 4">
    <name type="scientific">Artemisia annua</name>
    <name type="common">Sweet wormwood</name>
    <dbReference type="NCBI Taxonomy" id="35608"/>
    <lineage>
        <taxon>Eukaryota</taxon>
        <taxon>Viridiplantae</taxon>
        <taxon>Streptophyta</taxon>
        <taxon>Embryophyta</taxon>
        <taxon>Tracheophyta</taxon>
        <taxon>Spermatophyta</taxon>
        <taxon>Magnoliopsida</taxon>
        <taxon>eudicotyledons</taxon>
        <taxon>Gunneridae</taxon>
        <taxon>Pentapetalae</taxon>
        <taxon>asterids</taxon>
        <taxon>campanulids</taxon>
        <taxon>Asterales</taxon>
        <taxon>Asteraceae</taxon>
        <taxon>Asteroideae</taxon>
        <taxon>Anthemideae</taxon>
        <taxon>Artemisiinae</taxon>
        <taxon>Artemisia</taxon>
    </lineage>
</organism>
<gene>
    <name evidence="3" type="ORF">CTI12_AA578240</name>
</gene>
<name>A0A2U1KPU1_ARTAN</name>
<keyword evidence="3" id="KW-0378">Hydrolase</keyword>
<dbReference type="InterPro" id="IPR051714">
    <property type="entry name" value="Znf_CCHC_NABP"/>
</dbReference>
<dbReference type="OrthoDB" id="940393at2759"/>
<reference evidence="3 4" key="1">
    <citation type="journal article" date="2018" name="Mol. Plant">
        <title>The genome of Artemisia annua provides insight into the evolution of Asteraceae family and artemisinin biosynthesis.</title>
        <authorList>
            <person name="Shen Q."/>
            <person name="Zhang L."/>
            <person name="Liao Z."/>
            <person name="Wang S."/>
            <person name="Yan T."/>
            <person name="Shi P."/>
            <person name="Liu M."/>
            <person name="Fu X."/>
            <person name="Pan Q."/>
            <person name="Wang Y."/>
            <person name="Lv Z."/>
            <person name="Lu X."/>
            <person name="Zhang F."/>
            <person name="Jiang W."/>
            <person name="Ma Y."/>
            <person name="Chen M."/>
            <person name="Hao X."/>
            <person name="Li L."/>
            <person name="Tang Y."/>
            <person name="Lv G."/>
            <person name="Zhou Y."/>
            <person name="Sun X."/>
            <person name="Brodelius P.E."/>
            <person name="Rose J.K.C."/>
            <person name="Tang K."/>
        </authorList>
    </citation>
    <scope>NUCLEOTIDE SEQUENCE [LARGE SCALE GENOMIC DNA]</scope>
    <source>
        <strain evidence="4">cv. Huhao1</strain>
        <tissue evidence="3">Leaf</tissue>
    </source>
</reference>
<accession>A0A2U1KPU1</accession>
<dbReference type="PROSITE" id="PS50158">
    <property type="entry name" value="ZF_CCHC"/>
    <property type="match status" value="3"/>
</dbReference>
<dbReference type="Proteomes" id="UP000245207">
    <property type="component" value="Unassembled WGS sequence"/>
</dbReference>
<dbReference type="Gene3D" id="4.10.60.10">
    <property type="entry name" value="Zinc finger, CCHC-type"/>
    <property type="match status" value="2"/>
</dbReference>
<keyword evidence="1" id="KW-0479">Metal-binding</keyword>
<feature type="domain" description="CCHC-type" evidence="2">
    <location>
        <begin position="111"/>
        <end position="124"/>
    </location>
</feature>
<feature type="domain" description="CCHC-type" evidence="2">
    <location>
        <begin position="157"/>
        <end position="170"/>
    </location>
</feature>
<dbReference type="SUPFAM" id="SSF57756">
    <property type="entry name" value="Retrovirus zinc finger-like domains"/>
    <property type="match status" value="2"/>
</dbReference>
<protein>
    <submittedName>
        <fullName evidence="3">ATP-dependent RNA helicase DDX4</fullName>
    </submittedName>
</protein>
<dbReference type="STRING" id="35608.A0A2U1KPU1"/>
<feature type="domain" description="CCHC-type" evidence="2">
    <location>
        <begin position="96"/>
        <end position="109"/>
    </location>
</feature>
<dbReference type="EMBL" id="PKPP01015270">
    <property type="protein sequence ID" value="PWA38786.1"/>
    <property type="molecule type" value="Genomic_DNA"/>
</dbReference>
<dbReference type="GO" id="GO:0008270">
    <property type="term" value="F:zinc ion binding"/>
    <property type="evidence" value="ECO:0007669"/>
    <property type="project" value="UniProtKB-KW"/>
</dbReference>
<dbReference type="Pfam" id="PF00098">
    <property type="entry name" value="zf-CCHC"/>
    <property type="match status" value="2"/>
</dbReference>
<dbReference type="GO" id="GO:0003676">
    <property type="term" value="F:nucleic acid binding"/>
    <property type="evidence" value="ECO:0007669"/>
    <property type="project" value="InterPro"/>
</dbReference>
<dbReference type="InterPro" id="IPR001878">
    <property type="entry name" value="Znf_CCHC"/>
</dbReference>
<keyword evidence="1" id="KW-0862">Zinc</keyword>
<keyword evidence="4" id="KW-1185">Reference proteome</keyword>
<dbReference type="PANTHER" id="PTHR23002">
    <property type="entry name" value="ZINC FINGER CCHC DOMAIN CONTAINING PROTEIN"/>
    <property type="match status" value="1"/>
</dbReference>
<evidence type="ECO:0000313" key="4">
    <source>
        <dbReference type="Proteomes" id="UP000245207"/>
    </source>
</evidence>
<dbReference type="AlphaFoldDB" id="A0A2U1KPU1"/>
<proteinExistence type="predicted"/>
<keyword evidence="3" id="KW-0347">Helicase</keyword>
<keyword evidence="3" id="KW-0547">Nucleotide-binding</keyword>